<evidence type="ECO:0000313" key="2">
    <source>
        <dbReference type="Proteomes" id="UP000046155"/>
    </source>
</evidence>
<dbReference type="InterPro" id="IPR016541">
    <property type="entry name" value="UCP008505"/>
</dbReference>
<evidence type="ECO:0000313" key="1">
    <source>
        <dbReference type="EMBL" id="CEO88208.1"/>
    </source>
</evidence>
<gene>
    <name evidence="1" type="ORF">SSCH_1590002</name>
</gene>
<reference evidence="2" key="1">
    <citation type="submission" date="2015-01" db="EMBL/GenBank/DDBJ databases">
        <authorList>
            <person name="Manzoor Shahid"/>
            <person name="Zubair Saima"/>
        </authorList>
    </citation>
    <scope>NUCLEOTIDE SEQUENCE [LARGE SCALE GENOMIC DNA]</scope>
    <source>
        <strain evidence="2">Sp3</strain>
    </source>
</reference>
<dbReference type="RefSeq" id="WP_052835304.1">
    <property type="nucleotide sequence ID" value="NZ_CDRZ01000067.1"/>
</dbReference>
<dbReference type="EMBL" id="CDRZ01000067">
    <property type="protein sequence ID" value="CEO88208.1"/>
    <property type="molecule type" value="Genomic_DNA"/>
</dbReference>
<keyword evidence="2" id="KW-1185">Reference proteome</keyword>
<dbReference type="Pfam" id="PF14367">
    <property type="entry name" value="DUF4411"/>
    <property type="match status" value="1"/>
</dbReference>
<name>A0A0B7MJ37_9FIRM</name>
<proteinExistence type="predicted"/>
<dbReference type="Proteomes" id="UP000046155">
    <property type="component" value="Unassembled WGS sequence"/>
</dbReference>
<organism evidence="1 2">
    <name type="scientific">Syntrophaceticus schinkii</name>
    <dbReference type="NCBI Taxonomy" id="499207"/>
    <lineage>
        <taxon>Bacteria</taxon>
        <taxon>Bacillati</taxon>
        <taxon>Bacillota</taxon>
        <taxon>Clostridia</taxon>
        <taxon>Thermoanaerobacterales</taxon>
        <taxon>Thermoanaerobacterales Family III. Incertae Sedis</taxon>
        <taxon>Syntrophaceticus</taxon>
    </lineage>
</organism>
<sequence>MLVGRQICSIDRVKYELDRGNDDLTEWAKSVFNIWFESTIQDDVIGCYREVMSWVNSRDQFLDKAKRDFANGADGWLVAYAKAGRYVVVTQEQFKPGIKNKVPIPNVCQAFKVPCIDTFTMLRIMGVKLIGFEIA</sequence>
<dbReference type="OrthoDB" id="3231195at2"/>
<dbReference type="AlphaFoldDB" id="A0A0B7MJ37"/>
<accession>A0A0B7MJ37</accession>
<protein>
    <submittedName>
        <fullName evidence="1">PIN domain protein</fullName>
    </submittedName>
</protein>